<reference evidence="4 5" key="1">
    <citation type="journal article" date="2023" name="Int. J. Syst. Evol. Microbiol.">
        <title>Sellimonas catena sp. nov., isolated from human faeces.</title>
        <authorList>
            <person name="Hisatomi A."/>
            <person name="Ohkuma M."/>
            <person name="Sakamoto M."/>
        </authorList>
    </citation>
    <scope>NUCLEOTIDE SEQUENCE [LARGE SCALE GENOMIC DNA]</scope>
    <source>
        <strain evidence="4 5">12EGH17</strain>
    </source>
</reference>
<dbReference type="GO" id="GO:0016747">
    <property type="term" value="F:acyltransferase activity, transferring groups other than amino-acyl groups"/>
    <property type="evidence" value="ECO:0007669"/>
    <property type="project" value="InterPro"/>
</dbReference>
<dbReference type="InterPro" id="IPR000182">
    <property type="entry name" value="GNAT_dom"/>
</dbReference>
<dbReference type="InterPro" id="IPR016181">
    <property type="entry name" value="Acyl_CoA_acyltransferase"/>
</dbReference>
<evidence type="ECO:0000313" key="5">
    <source>
        <dbReference type="Proteomes" id="UP001145145"/>
    </source>
</evidence>
<evidence type="ECO:0000256" key="1">
    <source>
        <dbReference type="ARBA" id="ARBA00022679"/>
    </source>
</evidence>
<accession>A0A9W6C5E9</accession>
<dbReference type="CDD" id="cd04301">
    <property type="entry name" value="NAT_SF"/>
    <property type="match status" value="1"/>
</dbReference>
<dbReference type="RefSeq" id="WP_171027954.1">
    <property type="nucleotide sequence ID" value="NZ_BSBO01000014.1"/>
</dbReference>
<dbReference type="PANTHER" id="PTHR43877">
    <property type="entry name" value="AMINOALKYLPHOSPHONATE N-ACETYLTRANSFERASE-RELATED-RELATED"/>
    <property type="match status" value="1"/>
</dbReference>
<dbReference type="PROSITE" id="PS51186">
    <property type="entry name" value="GNAT"/>
    <property type="match status" value="1"/>
</dbReference>
<keyword evidence="5" id="KW-1185">Reference proteome</keyword>
<dbReference type="Proteomes" id="UP001145145">
    <property type="component" value="Unassembled WGS sequence"/>
</dbReference>
<dbReference type="SUPFAM" id="SSF55729">
    <property type="entry name" value="Acyl-CoA N-acyltransferases (Nat)"/>
    <property type="match status" value="1"/>
</dbReference>
<dbReference type="AlphaFoldDB" id="A0A9W6C5E9"/>
<evidence type="ECO:0000313" key="4">
    <source>
        <dbReference type="EMBL" id="GLG04384.1"/>
    </source>
</evidence>
<evidence type="ECO:0000256" key="2">
    <source>
        <dbReference type="ARBA" id="ARBA00023315"/>
    </source>
</evidence>
<gene>
    <name evidence="4" type="ORF">Selli1_15580</name>
</gene>
<organism evidence="4 5">
    <name type="scientific">Sellimonas catena</name>
    <dbReference type="NCBI Taxonomy" id="2994035"/>
    <lineage>
        <taxon>Bacteria</taxon>
        <taxon>Bacillati</taxon>
        <taxon>Bacillota</taxon>
        <taxon>Clostridia</taxon>
        <taxon>Lachnospirales</taxon>
        <taxon>Lachnospiraceae</taxon>
        <taxon>Sellimonas</taxon>
    </lineage>
</organism>
<dbReference type="Pfam" id="PF00583">
    <property type="entry name" value="Acetyltransf_1"/>
    <property type="match status" value="1"/>
</dbReference>
<dbReference type="Gene3D" id="3.40.630.30">
    <property type="match status" value="1"/>
</dbReference>
<proteinExistence type="predicted"/>
<dbReference type="EMBL" id="BSBO01000014">
    <property type="protein sequence ID" value="GLG04384.1"/>
    <property type="molecule type" value="Genomic_DNA"/>
</dbReference>
<keyword evidence="2" id="KW-0012">Acyltransferase</keyword>
<feature type="domain" description="N-acetyltransferase" evidence="3">
    <location>
        <begin position="1"/>
        <end position="169"/>
    </location>
</feature>
<dbReference type="PANTHER" id="PTHR43877:SF1">
    <property type="entry name" value="ACETYLTRANSFERASE"/>
    <property type="match status" value="1"/>
</dbReference>
<sequence length="169" mass="19520">MVIRETKKEDLKQVMEIIRMAQKLFKESGINQWQDGYPNKEVLLGDIRKRQSYVAEEEGRLIGTAVLSPEGESTYEKIEKGEWLTGPDADYVVIHRIATHSDYKRRGTAGSFLKKAEDLGREHGAGSIRIDTHPDNRIMQNWLKKNGFSYCGWIWLVTGDLRYAYEKLL</sequence>
<comment type="caution">
    <text evidence="4">The sequence shown here is derived from an EMBL/GenBank/DDBJ whole genome shotgun (WGS) entry which is preliminary data.</text>
</comment>
<keyword evidence="1" id="KW-0808">Transferase</keyword>
<dbReference type="InterPro" id="IPR050832">
    <property type="entry name" value="Bact_Acetyltransf"/>
</dbReference>
<name>A0A9W6C5E9_9FIRM</name>
<evidence type="ECO:0000259" key="3">
    <source>
        <dbReference type="PROSITE" id="PS51186"/>
    </source>
</evidence>
<protein>
    <submittedName>
        <fullName evidence="4">N-acetyltransferase</fullName>
    </submittedName>
</protein>